<comment type="similarity">
    <text evidence="6">Belongs to the ABC-4 integral membrane protein family.</text>
</comment>
<dbReference type="Pfam" id="PF02687">
    <property type="entry name" value="FtsX"/>
    <property type="match status" value="1"/>
</dbReference>
<dbReference type="PANTHER" id="PTHR30572">
    <property type="entry name" value="MEMBRANE COMPONENT OF TRANSPORTER-RELATED"/>
    <property type="match status" value="1"/>
</dbReference>
<dbReference type="InterPro" id="IPR050250">
    <property type="entry name" value="Macrolide_Exporter_MacB"/>
</dbReference>
<evidence type="ECO:0000259" key="8">
    <source>
        <dbReference type="Pfam" id="PF02687"/>
    </source>
</evidence>
<dbReference type="RefSeq" id="WP_147648316.1">
    <property type="nucleotide sequence ID" value="NZ_CP042806.1"/>
</dbReference>
<dbReference type="GO" id="GO:0005886">
    <property type="term" value="C:plasma membrane"/>
    <property type="evidence" value="ECO:0007669"/>
    <property type="project" value="UniProtKB-SubCell"/>
</dbReference>
<dbReference type="InterPro" id="IPR025857">
    <property type="entry name" value="MacB_PCD"/>
</dbReference>
<dbReference type="Proteomes" id="UP000321820">
    <property type="component" value="Chromosome"/>
</dbReference>
<dbReference type="InterPro" id="IPR003838">
    <property type="entry name" value="ABC3_permease_C"/>
</dbReference>
<keyword evidence="2" id="KW-1003">Cell membrane</keyword>
<dbReference type="AlphaFoldDB" id="A0A5B9EAC5"/>
<evidence type="ECO:0000256" key="4">
    <source>
        <dbReference type="ARBA" id="ARBA00022989"/>
    </source>
</evidence>
<keyword evidence="4 7" id="KW-1133">Transmembrane helix</keyword>
<evidence type="ECO:0000313" key="10">
    <source>
        <dbReference type="EMBL" id="QEE29118.1"/>
    </source>
</evidence>
<dbReference type="KEGG" id="talb:FTW19_14595"/>
<gene>
    <name evidence="10" type="ORF">FTW19_14595</name>
</gene>
<feature type="domain" description="MacB-like periplasmic core" evidence="9">
    <location>
        <begin position="21"/>
        <end position="241"/>
    </location>
</feature>
<evidence type="ECO:0000256" key="6">
    <source>
        <dbReference type="ARBA" id="ARBA00038076"/>
    </source>
</evidence>
<feature type="transmembrane region" description="Helical" evidence="7">
    <location>
        <begin position="414"/>
        <end position="436"/>
    </location>
</feature>
<name>A0A5B9EAC5_9BACT</name>
<protein>
    <submittedName>
        <fullName evidence="10">FtsX-like permease family protein</fullName>
    </submittedName>
</protein>
<dbReference type="Pfam" id="PF12704">
    <property type="entry name" value="MacB_PCD"/>
    <property type="match status" value="1"/>
</dbReference>
<comment type="subcellular location">
    <subcellularLocation>
        <location evidence="1">Cell membrane</location>
        <topology evidence="1">Multi-pass membrane protein</topology>
    </subcellularLocation>
</comment>
<keyword evidence="11" id="KW-1185">Reference proteome</keyword>
<evidence type="ECO:0000256" key="3">
    <source>
        <dbReference type="ARBA" id="ARBA00022692"/>
    </source>
</evidence>
<sequence>MVIRKSFKIAVKALKTNKLRTGLAMLGMTIGVAAVLTMFALGTGAQQSVSKDVKSAGTTLINVRAGNFTRGGEESKIASGLGSATTLIADDAEAIRSQVQGVGYVSPLTRMRGWVAYGSDKTYTQVYGVGVDYAEMYDWNFEKGKFFKKGAVDDAENVVVIGATLRDNLFADANPIGEEIEIHGEKFKVKGVFSTSDEEQSQMAIIPYTKLQKMLGINYLSNIMVSAEEAGKASDVAKDIVPLLRSRHRLESAPKSSTSAGLGLGGLQGAAMSGTPDDFTVKTQASEALTKGLNTSVAAFILANMPQMDQVNMQEMSGTLNRAGQTMTALLAAIATISLIVGGIGIMNIMLVSVTERTREIGIRRAVGARSYDVLMQFLVEAITLGLAGGILGIILGFLASFTITRTLQWDATVSSTAVALAFGIAAATGVFFGFYPARRASKLNPIDALRFE</sequence>
<accession>A0A5B9EAC5</accession>
<feature type="transmembrane region" description="Helical" evidence="7">
    <location>
        <begin position="329"/>
        <end position="354"/>
    </location>
</feature>
<feature type="transmembrane region" description="Helical" evidence="7">
    <location>
        <begin position="21"/>
        <end position="41"/>
    </location>
</feature>
<dbReference type="PANTHER" id="PTHR30572:SF4">
    <property type="entry name" value="ABC TRANSPORTER PERMEASE YTRF"/>
    <property type="match status" value="1"/>
</dbReference>
<organism evidence="10 11">
    <name type="scientific">Terriglobus albidus</name>
    <dbReference type="NCBI Taxonomy" id="1592106"/>
    <lineage>
        <taxon>Bacteria</taxon>
        <taxon>Pseudomonadati</taxon>
        <taxon>Acidobacteriota</taxon>
        <taxon>Terriglobia</taxon>
        <taxon>Terriglobales</taxon>
        <taxon>Acidobacteriaceae</taxon>
        <taxon>Terriglobus</taxon>
    </lineage>
</organism>
<feature type="domain" description="ABC3 transporter permease C-terminal" evidence="8">
    <location>
        <begin position="333"/>
        <end position="446"/>
    </location>
</feature>
<dbReference type="EMBL" id="CP042806">
    <property type="protein sequence ID" value="QEE29118.1"/>
    <property type="molecule type" value="Genomic_DNA"/>
</dbReference>
<dbReference type="OrthoDB" id="9770099at2"/>
<reference evidence="10 11" key="1">
    <citation type="submission" date="2019-08" db="EMBL/GenBank/DDBJ databases">
        <title>Complete genome sequence of Terriglobus albidus strain ORNL.</title>
        <authorList>
            <person name="Podar M."/>
        </authorList>
    </citation>
    <scope>NUCLEOTIDE SEQUENCE [LARGE SCALE GENOMIC DNA]</scope>
    <source>
        <strain evidence="10 11">ORNL</strain>
    </source>
</reference>
<keyword evidence="5 7" id="KW-0472">Membrane</keyword>
<evidence type="ECO:0000256" key="5">
    <source>
        <dbReference type="ARBA" id="ARBA00023136"/>
    </source>
</evidence>
<evidence type="ECO:0000256" key="1">
    <source>
        <dbReference type="ARBA" id="ARBA00004651"/>
    </source>
</evidence>
<keyword evidence="3 7" id="KW-0812">Transmembrane</keyword>
<feature type="transmembrane region" description="Helical" evidence="7">
    <location>
        <begin position="375"/>
        <end position="402"/>
    </location>
</feature>
<proteinExistence type="inferred from homology"/>
<evidence type="ECO:0000256" key="7">
    <source>
        <dbReference type="SAM" id="Phobius"/>
    </source>
</evidence>
<evidence type="ECO:0000313" key="11">
    <source>
        <dbReference type="Proteomes" id="UP000321820"/>
    </source>
</evidence>
<evidence type="ECO:0000256" key="2">
    <source>
        <dbReference type="ARBA" id="ARBA00022475"/>
    </source>
</evidence>
<dbReference type="GO" id="GO:0022857">
    <property type="term" value="F:transmembrane transporter activity"/>
    <property type="evidence" value="ECO:0007669"/>
    <property type="project" value="TreeGrafter"/>
</dbReference>
<evidence type="ECO:0000259" key="9">
    <source>
        <dbReference type="Pfam" id="PF12704"/>
    </source>
</evidence>